<dbReference type="InterPro" id="IPR041249">
    <property type="entry name" value="HEPN_DZIP3"/>
</dbReference>
<feature type="domain" description="DZIP3-like HEPN" evidence="1">
    <location>
        <begin position="69"/>
        <end position="177"/>
    </location>
</feature>
<proteinExistence type="predicted"/>
<protein>
    <recommendedName>
        <fullName evidence="1">DZIP3-like HEPN domain-containing protein</fullName>
    </recommendedName>
</protein>
<dbReference type="InParanoid" id="K1PHL7"/>
<dbReference type="EMBL" id="JH817052">
    <property type="protein sequence ID" value="EKC23482.1"/>
    <property type="molecule type" value="Genomic_DNA"/>
</dbReference>
<organism evidence="2">
    <name type="scientific">Magallana gigas</name>
    <name type="common">Pacific oyster</name>
    <name type="synonym">Crassostrea gigas</name>
    <dbReference type="NCBI Taxonomy" id="29159"/>
    <lineage>
        <taxon>Eukaryota</taxon>
        <taxon>Metazoa</taxon>
        <taxon>Spiralia</taxon>
        <taxon>Lophotrochozoa</taxon>
        <taxon>Mollusca</taxon>
        <taxon>Bivalvia</taxon>
        <taxon>Autobranchia</taxon>
        <taxon>Pteriomorphia</taxon>
        <taxon>Ostreida</taxon>
        <taxon>Ostreoidea</taxon>
        <taxon>Ostreidae</taxon>
        <taxon>Magallana</taxon>
    </lineage>
</organism>
<evidence type="ECO:0000259" key="1">
    <source>
        <dbReference type="Pfam" id="PF18738"/>
    </source>
</evidence>
<name>K1PHL7_MAGGI</name>
<gene>
    <name evidence="2" type="ORF">CGI_10011546</name>
</gene>
<reference evidence="2" key="1">
    <citation type="journal article" date="2012" name="Nature">
        <title>The oyster genome reveals stress adaptation and complexity of shell formation.</title>
        <authorList>
            <person name="Zhang G."/>
            <person name="Fang X."/>
            <person name="Guo X."/>
            <person name="Li L."/>
            <person name="Luo R."/>
            <person name="Xu F."/>
            <person name="Yang P."/>
            <person name="Zhang L."/>
            <person name="Wang X."/>
            <person name="Qi H."/>
            <person name="Xiong Z."/>
            <person name="Que H."/>
            <person name="Xie Y."/>
            <person name="Holland P.W."/>
            <person name="Paps J."/>
            <person name="Zhu Y."/>
            <person name="Wu F."/>
            <person name="Chen Y."/>
            <person name="Wang J."/>
            <person name="Peng C."/>
            <person name="Meng J."/>
            <person name="Yang L."/>
            <person name="Liu J."/>
            <person name="Wen B."/>
            <person name="Zhang N."/>
            <person name="Huang Z."/>
            <person name="Zhu Q."/>
            <person name="Feng Y."/>
            <person name="Mount A."/>
            <person name="Hedgecock D."/>
            <person name="Xu Z."/>
            <person name="Liu Y."/>
            <person name="Domazet-Loso T."/>
            <person name="Du Y."/>
            <person name="Sun X."/>
            <person name="Zhang S."/>
            <person name="Liu B."/>
            <person name="Cheng P."/>
            <person name="Jiang X."/>
            <person name="Li J."/>
            <person name="Fan D."/>
            <person name="Wang W."/>
            <person name="Fu W."/>
            <person name="Wang T."/>
            <person name="Wang B."/>
            <person name="Zhang J."/>
            <person name="Peng Z."/>
            <person name="Li Y."/>
            <person name="Li N."/>
            <person name="Wang J."/>
            <person name="Chen M."/>
            <person name="He Y."/>
            <person name="Tan F."/>
            <person name="Song X."/>
            <person name="Zheng Q."/>
            <person name="Huang R."/>
            <person name="Yang H."/>
            <person name="Du X."/>
            <person name="Chen L."/>
            <person name="Yang M."/>
            <person name="Gaffney P.M."/>
            <person name="Wang S."/>
            <person name="Luo L."/>
            <person name="She Z."/>
            <person name="Ming Y."/>
            <person name="Huang W."/>
            <person name="Zhang S."/>
            <person name="Huang B."/>
            <person name="Zhang Y."/>
            <person name="Qu T."/>
            <person name="Ni P."/>
            <person name="Miao G."/>
            <person name="Wang J."/>
            <person name="Wang Q."/>
            <person name="Steinberg C.E."/>
            <person name="Wang H."/>
            <person name="Li N."/>
            <person name="Qian L."/>
            <person name="Zhang G."/>
            <person name="Li Y."/>
            <person name="Yang H."/>
            <person name="Liu X."/>
            <person name="Wang J."/>
            <person name="Yin Y."/>
            <person name="Wang J."/>
        </authorList>
    </citation>
    <scope>NUCLEOTIDE SEQUENCE [LARGE SCALE GENOMIC DNA]</scope>
    <source>
        <strain evidence="2">05x7-T-G4-1.051#20</strain>
    </source>
</reference>
<dbReference type="AlphaFoldDB" id="K1PHL7"/>
<accession>K1PHL7</accession>
<evidence type="ECO:0000313" key="2">
    <source>
        <dbReference type="EMBL" id="EKC23482.1"/>
    </source>
</evidence>
<dbReference type="HOGENOM" id="CLU_1290077_0_0_1"/>
<dbReference type="Pfam" id="PF18738">
    <property type="entry name" value="HEPN_DZIP3"/>
    <property type="match status" value="1"/>
</dbReference>
<sequence>MALPNKEISNLACIARVIVGPCTGILQDVLKNQITLSDLRKGFRYLLDEGYLITQYANNVYLLIYEFGANYSDFDITLLYFFLISICNIPVVKPESRRFPTSETDRSLSANIERIYLMHRKYRYFQDGSLKDSTFEKEWKRIFQTVKELEEYIGSDTAHQDTMKKIKNSSMDPDVEHVFIAKLGEEIK</sequence>